<dbReference type="InterPro" id="IPR050339">
    <property type="entry name" value="CC_SR_Kinase"/>
</dbReference>
<evidence type="ECO:0000259" key="8">
    <source>
        <dbReference type="PROSITE" id="PS50011"/>
    </source>
</evidence>
<feature type="region of interest" description="Disordered" evidence="7">
    <location>
        <begin position="375"/>
        <end position="397"/>
    </location>
</feature>
<feature type="compositionally biased region" description="Low complexity" evidence="7">
    <location>
        <begin position="1"/>
        <end position="14"/>
    </location>
</feature>
<evidence type="ECO:0000256" key="6">
    <source>
        <dbReference type="PROSITE-ProRule" id="PRU10141"/>
    </source>
</evidence>
<sequence length="771" mass="85660">MSMFRSAADISSSDPDSDSDEGEYSGQQTRNPNGGGTSGPRSNGRDEGKGNASANLSSSVDSTSEVDSSISRDDISALSQDALGANVERHANFMTAALLEFYCQSRAADILNAQKGSSKRFTRNCPEAQYLGKKLYKYKSQFLASHGVLADGVEKEELGGTRQTYRDNLDLLGLSALEDLNLNETQPPTPIEGSEELALVSKNLWARQGVSVADSNTHFWKVPGENATFRKDIPTASNFKVLEGIPIGTPSLPAPSRPLFGSSPVSMPLFNGPAVPPYNNMSRYSVEFTELKVLGRGSFGEVYHVTNHIDGQDYAVKKVPISQRRLDQLQYGGQNQLETIMKEIRTLARLEHTNIVRYYGAWIEQAHVSGRGHFEPQAHTRYEPPHIDIPSRETTNEPSMGIVFEHSESSAVESHASSSLPDEHGFSTRISRWDSHATSSSRRSKKSSGTALEDDDDIESIPRNFENPSYGQTSTFGETDDIFTDGLSQDQSRFRVQRQHRFGQQAPAVILHIQMSLHPISLSSYLNPQSAEKANSDNGSPSRRHCFHLMPSLRLMLDIISGVEYLHSKGIVHRDLKPANIFLCAPESTTLNICATCKSDPASPTHFCRPRIGDFGLVADISHLNETTEENAITPYHGGPKIQRVVGTEFYRPPANSSSSEPLEYFDEYKIDEKLDVYALGVILFELLYRLNTKMERQTVLNDLTRRAGTFPTDFAVKIDHRGMQLPTGLTVAETIMNCIRGMLDPQSQRRWSLQEVKEHLRPIYKCIKHL</sequence>
<dbReference type="PROSITE" id="PS00108">
    <property type="entry name" value="PROTEIN_KINASE_ST"/>
    <property type="match status" value="1"/>
</dbReference>
<dbReference type="PROSITE" id="PS00107">
    <property type="entry name" value="PROTEIN_KINASE_ATP"/>
    <property type="match status" value="1"/>
</dbReference>
<evidence type="ECO:0000313" key="10">
    <source>
        <dbReference type="Proteomes" id="UP000042958"/>
    </source>
</evidence>
<evidence type="ECO:0000256" key="3">
    <source>
        <dbReference type="ARBA" id="ARBA00022777"/>
    </source>
</evidence>
<keyword evidence="4 6" id="KW-0067">ATP-binding</keyword>
<feature type="region of interest" description="Disordered" evidence="7">
    <location>
        <begin position="431"/>
        <end position="484"/>
    </location>
</feature>
<dbReference type="GO" id="GO:0005524">
    <property type="term" value="F:ATP binding"/>
    <property type="evidence" value="ECO:0007669"/>
    <property type="project" value="UniProtKB-UniRule"/>
</dbReference>
<name>A0A0F7TT37_PENBI</name>
<feature type="compositionally biased region" description="Polar residues" evidence="7">
    <location>
        <begin position="466"/>
        <end position="477"/>
    </location>
</feature>
<keyword evidence="1" id="KW-0808">Transferase</keyword>
<keyword evidence="2 6" id="KW-0547">Nucleotide-binding</keyword>
<dbReference type="GO" id="GO:0004694">
    <property type="term" value="F:eukaryotic translation initiation factor 2alpha kinase activity"/>
    <property type="evidence" value="ECO:0007669"/>
    <property type="project" value="TreeGrafter"/>
</dbReference>
<evidence type="ECO:0000256" key="5">
    <source>
        <dbReference type="ARBA" id="ARBA00037982"/>
    </source>
</evidence>
<feature type="region of interest" description="Disordered" evidence="7">
    <location>
        <begin position="1"/>
        <end position="70"/>
    </location>
</feature>
<accession>A0A0F7TT37</accession>
<dbReference type="InterPro" id="IPR011009">
    <property type="entry name" value="Kinase-like_dom_sf"/>
</dbReference>
<evidence type="ECO:0000256" key="4">
    <source>
        <dbReference type="ARBA" id="ARBA00022840"/>
    </source>
</evidence>
<reference evidence="10" key="1">
    <citation type="journal article" date="2015" name="Genome Announc.">
        <title>Draft genome sequence of the fungus Penicillium brasilianum MG11.</title>
        <authorList>
            <person name="Horn F."/>
            <person name="Linde J."/>
            <person name="Mattern D.J."/>
            <person name="Walther G."/>
            <person name="Guthke R."/>
            <person name="Brakhage A.A."/>
            <person name="Valiante V."/>
        </authorList>
    </citation>
    <scope>NUCLEOTIDE SEQUENCE [LARGE SCALE GENOMIC DNA]</scope>
    <source>
        <strain evidence="10">MG11</strain>
    </source>
</reference>
<dbReference type="OrthoDB" id="1405469at2759"/>
<dbReference type="AlphaFoldDB" id="A0A0F7TT37"/>
<dbReference type="PROSITE" id="PS50011">
    <property type="entry name" value="PROTEIN_KINASE_DOM"/>
    <property type="match status" value="1"/>
</dbReference>
<keyword evidence="3" id="KW-0418">Kinase</keyword>
<dbReference type="Gene3D" id="1.10.510.10">
    <property type="entry name" value="Transferase(Phosphotransferase) domain 1"/>
    <property type="match status" value="1"/>
</dbReference>
<dbReference type="SUPFAM" id="SSF56112">
    <property type="entry name" value="Protein kinase-like (PK-like)"/>
    <property type="match status" value="1"/>
</dbReference>
<dbReference type="Proteomes" id="UP000042958">
    <property type="component" value="Unassembled WGS sequence"/>
</dbReference>
<dbReference type="InterPro" id="IPR008271">
    <property type="entry name" value="Ser/Thr_kinase_AS"/>
</dbReference>
<dbReference type="Gene3D" id="3.30.200.20">
    <property type="entry name" value="Phosphorylase Kinase, domain 1"/>
    <property type="match status" value="1"/>
</dbReference>
<dbReference type="GO" id="GO:0005829">
    <property type="term" value="C:cytosol"/>
    <property type="evidence" value="ECO:0007669"/>
    <property type="project" value="TreeGrafter"/>
</dbReference>
<dbReference type="PANTHER" id="PTHR11042:SF195">
    <property type="entry name" value="KINASE, PUTATIVE (AFU_ORTHOLOGUE AFUA_2G16620)-RELATED"/>
    <property type="match status" value="1"/>
</dbReference>
<dbReference type="InterPro" id="IPR017441">
    <property type="entry name" value="Protein_kinase_ATP_BS"/>
</dbReference>
<protein>
    <recommendedName>
        <fullName evidence="8">Protein kinase domain-containing protein</fullName>
    </recommendedName>
</protein>
<comment type="similarity">
    <text evidence="5">Belongs to the protein kinase superfamily. Ser/Thr protein kinase family. GCN2 subfamily.</text>
</comment>
<evidence type="ECO:0000256" key="1">
    <source>
        <dbReference type="ARBA" id="ARBA00022679"/>
    </source>
</evidence>
<proteinExistence type="inferred from homology"/>
<gene>
    <name evidence="9" type="ORF">PMG11_06873</name>
</gene>
<dbReference type="GO" id="GO:1990625">
    <property type="term" value="P:negative regulation of cytoplasmic translational initiation in response to stress"/>
    <property type="evidence" value="ECO:0007669"/>
    <property type="project" value="TreeGrafter"/>
</dbReference>
<organism evidence="9 10">
    <name type="scientific">Penicillium brasilianum</name>
    <dbReference type="NCBI Taxonomy" id="104259"/>
    <lineage>
        <taxon>Eukaryota</taxon>
        <taxon>Fungi</taxon>
        <taxon>Dikarya</taxon>
        <taxon>Ascomycota</taxon>
        <taxon>Pezizomycotina</taxon>
        <taxon>Eurotiomycetes</taxon>
        <taxon>Eurotiomycetidae</taxon>
        <taxon>Eurotiales</taxon>
        <taxon>Aspergillaceae</taxon>
        <taxon>Penicillium</taxon>
    </lineage>
</organism>
<feature type="binding site" evidence="6">
    <location>
        <position position="318"/>
    </location>
    <ligand>
        <name>ATP</name>
        <dbReference type="ChEBI" id="CHEBI:30616"/>
    </ligand>
</feature>
<dbReference type="SMART" id="SM00220">
    <property type="entry name" value="S_TKc"/>
    <property type="match status" value="1"/>
</dbReference>
<dbReference type="EMBL" id="CDHK01000006">
    <property type="protein sequence ID" value="CEJ58207.1"/>
    <property type="molecule type" value="Genomic_DNA"/>
</dbReference>
<dbReference type="Pfam" id="PF00069">
    <property type="entry name" value="Pkinase"/>
    <property type="match status" value="2"/>
</dbReference>
<feature type="compositionally biased region" description="Low complexity" evidence="7">
    <location>
        <begin position="57"/>
        <end position="69"/>
    </location>
</feature>
<feature type="compositionally biased region" description="Basic and acidic residues" evidence="7">
    <location>
        <begin position="375"/>
        <end position="395"/>
    </location>
</feature>
<dbReference type="FunFam" id="3.30.200.20:FF:000787">
    <property type="entry name" value="Protein kinase, putative (AFU_orthologue AFUA_2G16620)"/>
    <property type="match status" value="1"/>
</dbReference>
<evidence type="ECO:0000313" key="9">
    <source>
        <dbReference type="EMBL" id="CEJ58207.1"/>
    </source>
</evidence>
<dbReference type="PANTHER" id="PTHR11042">
    <property type="entry name" value="EUKARYOTIC TRANSLATION INITIATION FACTOR 2-ALPHA KINASE EIF2-ALPHA KINASE -RELATED"/>
    <property type="match status" value="1"/>
</dbReference>
<dbReference type="GO" id="GO:0005634">
    <property type="term" value="C:nucleus"/>
    <property type="evidence" value="ECO:0007669"/>
    <property type="project" value="TreeGrafter"/>
</dbReference>
<dbReference type="InterPro" id="IPR000719">
    <property type="entry name" value="Prot_kinase_dom"/>
</dbReference>
<keyword evidence="10" id="KW-1185">Reference proteome</keyword>
<evidence type="ECO:0000256" key="7">
    <source>
        <dbReference type="SAM" id="MobiDB-lite"/>
    </source>
</evidence>
<dbReference type="STRING" id="104259.A0A0F7TT37"/>
<evidence type="ECO:0000256" key="2">
    <source>
        <dbReference type="ARBA" id="ARBA00022741"/>
    </source>
</evidence>
<feature type="domain" description="Protein kinase" evidence="8">
    <location>
        <begin position="288"/>
        <end position="765"/>
    </location>
</feature>